<name>A0A434AFQ7_9BACT</name>
<dbReference type="OrthoDB" id="1121642at2"/>
<reference evidence="1 2" key="1">
    <citation type="submission" date="2018-11" db="EMBL/GenBank/DDBJ databases">
        <title>Parancylomarina longa gen. nov., sp. nov., isolated from sediments of southern Okinawa.</title>
        <authorList>
            <person name="Fu T."/>
        </authorList>
    </citation>
    <scope>NUCLEOTIDE SEQUENCE [LARGE SCALE GENOMIC DNA]</scope>
    <source>
        <strain evidence="1 2">T3-2 S1-C</strain>
    </source>
</reference>
<proteinExistence type="predicted"/>
<sequence length="102" mass="11437">MKVINCWEYFRCGREQGGVNAEELGVCPTSTLDVFNGINGGTAAGRYCWTVNGTICHDNLQGKLEDKLLSCINCSFFKLVNYEQGREFTLLTEETLIQEIDC</sequence>
<dbReference type="AlphaFoldDB" id="A0A434AFQ7"/>
<keyword evidence="2" id="KW-1185">Reference proteome</keyword>
<organism evidence="1 2">
    <name type="scientific">Ancylomarina longa</name>
    <dbReference type="NCBI Taxonomy" id="2487017"/>
    <lineage>
        <taxon>Bacteria</taxon>
        <taxon>Pseudomonadati</taxon>
        <taxon>Bacteroidota</taxon>
        <taxon>Bacteroidia</taxon>
        <taxon>Marinilabiliales</taxon>
        <taxon>Marinifilaceae</taxon>
        <taxon>Ancylomarina</taxon>
    </lineage>
</organism>
<gene>
    <name evidence="1" type="ORF">DLK05_14535</name>
</gene>
<evidence type="ECO:0000313" key="2">
    <source>
        <dbReference type="Proteomes" id="UP000282985"/>
    </source>
</evidence>
<dbReference type="EMBL" id="RJJX01000026">
    <property type="protein sequence ID" value="RUT73188.1"/>
    <property type="molecule type" value="Genomic_DNA"/>
</dbReference>
<protein>
    <submittedName>
        <fullName evidence="1">Uncharacterized protein</fullName>
    </submittedName>
</protein>
<dbReference type="RefSeq" id="WP_127344693.1">
    <property type="nucleotide sequence ID" value="NZ_RJJX01000026.1"/>
</dbReference>
<comment type="caution">
    <text evidence="1">The sequence shown here is derived from an EMBL/GenBank/DDBJ whole genome shotgun (WGS) entry which is preliminary data.</text>
</comment>
<accession>A0A434AFQ7</accession>
<dbReference type="Proteomes" id="UP000282985">
    <property type="component" value="Unassembled WGS sequence"/>
</dbReference>
<dbReference type="InterPro" id="IPR054687">
    <property type="entry name" value="Two-CW_dom"/>
</dbReference>
<evidence type="ECO:0000313" key="1">
    <source>
        <dbReference type="EMBL" id="RUT73188.1"/>
    </source>
</evidence>
<dbReference type="NCBIfam" id="NF045718">
    <property type="entry name" value="two_CW_domain"/>
    <property type="match status" value="1"/>
</dbReference>